<evidence type="ECO:0000313" key="1">
    <source>
        <dbReference type="EMBL" id="KUM51326.1"/>
    </source>
</evidence>
<keyword evidence="1" id="KW-0496">Mitochondrion</keyword>
<geneLocation type="mitochondrion" evidence="1"/>
<reference evidence="1" key="1">
    <citation type="journal article" date="2015" name="Genome Biol. Evol.">
        <title>Organellar Genomes of White Spruce (Picea glauca): Assembly and Annotation.</title>
        <authorList>
            <person name="Jackman S.D."/>
            <person name="Warren R.L."/>
            <person name="Gibb E.A."/>
            <person name="Vandervalk B.P."/>
            <person name="Mohamadi H."/>
            <person name="Chu J."/>
            <person name="Raymond A."/>
            <person name="Pleasance S."/>
            <person name="Coope R."/>
            <person name="Wildung M.R."/>
            <person name="Ritland C.E."/>
            <person name="Bousquet J."/>
            <person name="Jones S.J."/>
            <person name="Bohlmann J."/>
            <person name="Birol I."/>
        </authorList>
    </citation>
    <scope>NUCLEOTIDE SEQUENCE [LARGE SCALE GENOMIC DNA]</scope>
    <source>
        <tissue evidence="1">Flushing bud</tissue>
    </source>
</reference>
<comment type="caution">
    <text evidence="1">The sequence shown here is derived from an EMBL/GenBank/DDBJ whole genome shotgun (WGS) entry which is preliminary data.</text>
</comment>
<dbReference type="EMBL" id="LKAM01000001">
    <property type="protein sequence ID" value="KUM51326.1"/>
    <property type="molecule type" value="Genomic_DNA"/>
</dbReference>
<name>A0A101M591_PICGL</name>
<gene>
    <name evidence="1" type="ORF">ABT39_MTgene1173</name>
</gene>
<organism evidence="1">
    <name type="scientific">Picea glauca</name>
    <name type="common">White spruce</name>
    <name type="synonym">Pinus glauca</name>
    <dbReference type="NCBI Taxonomy" id="3330"/>
    <lineage>
        <taxon>Eukaryota</taxon>
        <taxon>Viridiplantae</taxon>
        <taxon>Streptophyta</taxon>
        <taxon>Embryophyta</taxon>
        <taxon>Tracheophyta</taxon>
        <taxon>Spermatophyta</taxon>
        <taxon>Pinopsida</taxon>
        <taxon>Pinidae</taxon>
        <taxon>Conifers I</taxon>
        <taxon>Pinales</taxon>
        <taxon>Pinaceae</taxon>
        <taxon>Picea</taxon>
    </lineage>
</organism>
<accession>A0A101M591</accession>
<sequence>MFRLDPLFVDHCSFIPFVHGPLVDKTRFSFAMVWFTHEVQLRDGMVHDQLVQLKQLVLDHFLLDNW</sequence>
<protein>
    <submittedName>
        <fullName evidence="1">Uncharacterized protein</fullName>
    </submittedName>
</protein>
<proteinExistence type="predicted"/>
<dbReference type="AlphaFoldDB" id="A0A101M591"/>